<dbReference type="EMBL" id="BGZK01000145">
    <property type="protein sequence ID" value="GBP22963.1"/>
    <property type="molecule type" value="Genomic_DNA"/>
</dbReference>
<protein>
    <submittedName>
        <fullName evidence="2">Uncharacterized protein</fullName>
    </submittedName>
</protein>
<proteinExistence type="predicted"/>
<name>A0A4C1U948_EUMVA</name>
<sequence length="245" mass="26550">MNRSIDRKSSSDLSKSPAIYFPRAAISRSGTFGCEKRRRSGGSVAGPREGDQPRPGRQRRSIVLTWRPLGPADGSCGKFVPRTSKMTKVGRCDVDPIDHYVQTRQNSQIIYRIPETFLGAVDDRQQSGVRVAGPRVAWAVVRVEDDGVFFVRYSSGDAAARAARGRAGGRERGRARARPGAGAGWLRASVSRRVSGCDVNADSDYGERADSRSHKRVVVISVRVPVVCFVSVQCSPAGGAPFSSR</sequence>
<reference evidence="2 3" key="1">
    <citation type="journal article" date="2019" name="Commun. Biol.">
        <title>The bagworm genome reveals a unique fibroin gene that provides high tensile strength.</title>
        <authorList>
            <person name="Kono N."/>
            <person name="Nakamura H."/>
            <person name="Ohtoshi R."/>
            <person name="Tomita M."/>
            <person name="Numata K."/>
            <person name="Arakawa K."/>
        </authorList>
    </citation>
    <scope>NUCLEOTIDE SEQUENCE [LARGE SCALE GENOMIC DNA]</scope>
</reference>
<comment type="caution">
    <text evidence="2">The sequence shown here is derived from an EMBL/GenBank/DDBJ whole genome shotgun (WGS) entry which is preliminary data.</text>
</comment>
<feature type="region of interest" description="Disordered" evidence="1">
    <location>
        <begin position="31"/>
        <end position="61"/>
    </location>
</feature>
<evidence type="ECO:0000256" key="1">
    <source>
        <dbReference type="SAM" id="MobiDB-lite"/>
    </source>
</evidence>
<gene>
    <name evidence="2" type="ORF">EVAR_95364_1</name>
</gene>
<organism evidence="2 3">
    <name type="scientific">Eumeta variegata</name>
    <name type="common">Bagworm moth</name>
    <name type="synonym">Eumeta japonica</name>
    <dbReference type="NCBI Taxonomy" id="151549"/>
    <lineage>
        <taxon>Eukaryota</taxon>
        <taxon>Metazoa</taxon>
        <taxon>Ecdysozoa</taxon>
        <taxon>Arthropoda</taxon>
        <taxon>Hexapoda</taxon>
        <taxon>Insecta</taxon>
        <taxon>Pterygota</taxon>
        <taxon>Neoptera</taxon>
        <taxon>Endopterygota</taxon>
        <taxon>Lepidoptera</taxon>
        <taxon>Glossata</taxon>
        <taxon>Ditrysia</taxon>
        <taxon>Tineoidea</taxon>
        <taxon>Psychidae</taxon>
        <taxon>Oiketicinae</taxon>
        <taxon>Eumeta</taxon>
    </lineage>
</organism>
<accession>A0A4C1U948</accession>
<dbReference type="AlphaFoldDB" id="A0A4C1U948"/>
<evidence type="ECO:0000313" key="3">
    <source>
        <dbReference type="Proteomes" id="UP000299102"/>
    </source>
</evidence>
<evidence type="ECO:0000313" key="2">
    <source>
        <dbReference type="EMBL" id="GBP22963.1"/>
    </source>
</evidence>
<dbReference type="Proteomes" id="UP000299102">
    <property type="component" value="Unassembled WGS sequence"/>
</dbReference>
<keyword evidence="3" id="KW-1185">Reference proteome</keyword>